<keyword evidence="3" id="KW-0808">Transferase</keyword>
<evidence type="ECO:0000256" key="9">
    <source>
        <dbReference type="ARBA" id="ARBA00023315"/>
    </source>
</evidence>
<feature type="compositionally biased region" description="Basic and acidic residues" evidence="10">
    <location>
        <begin position="63"/>
        <end position="77"/>
    </location>
</feature>
<keyword evidence="14" id="KW-1185">Reference proteome</keyword>
<evidence type="ECO:0000259" key="12">
    <source>
        <dbReference type="Pfam" id="PF13880"/>
    </source>
</evidence>
<dbReference type="PANTHER" id="PTHR45884">
    <property type="entry name" value="N-ACETYLTRANSFERASE ECO"/>
    <property type="match status" value="1"/>
</dbReference>
<evidence type="ECO:0000256" key="6">
    <source>
        <dbReference type="ARBA" id="ARBA00022833"/>
    </source>
</evidence>
<evidence type="ECO:0000259" key="11">
    <source>
        <dbReference type="Pfam" id="PF13878"/>
    </source>
</evidence>
<keyword evidence="5" id="KW-0863">Zinc-finger</keyword>
<keyword evidence="7" id="KW-0539">Nucleus</keyword>
<dbReference type="Pfam" id="PF13878">
    <property type="entry name" value="zf-C2H2_3"/>
    <property type="match status" value="1"/>
</dbReference>
<feature type="region of interest" description="Disordered" evidence="10">
    <location>
        <begin position="99"/>
        <end position="202"/>
    </location>
</feature>
<reference evidence="13 14" key="1">
    <citation type="submission" date="2024-06" db="EMBL/GenBank/DDBJ databases">
        <title>Complete genome of Phlyctema vagabunda strain 19-DSS-EL-015.</title>
        <authorList>
            <person name="Fiorenzani C."/>
        </authorList>
    </citation>
    <scope>NUCLEOTIDE SEQUENCE [LARGE SCALE GENOMIC DNA]</scope>
    <source>
        <strain evidence="13 14">19-DSS-EL-015</strain>
    </source>
</reference>
<keyword evidence="4" id="KW-0479">Metal-binding</keyword>
<feature type="domain" description="N-acetyltransferase ESCO acetyl-transferase" evidence="12">
    <location>
        <begin position="391"/>
        <end position="450"/>
    </location>
</feature>
<comment type="caution">
    <text evidence="13">The sequence shown here is derived from an EMBL/GenBank/DDBJ whole genome shotgun (WGS) entry which is preliminary data.</text>
</comment>
<evidence type="ECO:0000313" key="14">
    <source>
        <dbReference type="Proteomes" id="UP001629113"/>
    </source>
</evidence>
<feature type="compositionally biased region" description="Low complexity" evidence="10">
    <location>
        <begin position="181"/>
        <end position="202"/>
    </location>
</feature>
<feature type="compositionally biased region" description="Basic and acidic residues" evidence="10">
    <location>
        <begin position="108"/>
        <end position="124"/>
    </location>
</feature>
<feature type="compositionally biased region" description="Basic residues" evidence="10">
    <location>
        <begin position="144"/>
        <end position="154"/>
    </location>
</feature>
<keyword evidence="8" id="KW-0131">Cell cycle</keyword>
<proteinExistence type="inferred from homology"/>
<evidence type="ECO:0000313" key="13">
    <source>
        <dbReference type="EMBL" id="KAL3423807.1"/>
    </source>
</evidence>
<dbReference type="InterPro" id="IPR028005">
    <property type="entry name" value="AcTrfase_ESCO_Znf_dom"/>
</dbReference>
<organism evidence="13 14">
    <name type="scientific">Phlyctema vagabunda</name>
    <dbReference type="NCBI Taxonomy" id="108571"/>
    <lineage>
        <taxon>Eukaryota</taxon>
        <taxon>Fungi</taxon>
        <taxon>Dikarya</taxon>
        <taxon>Ascomycota</taxon>
        <taxon>Pezizomycotina</taxon>
        <taxon>Leotiomycetes</taxon>
        <taxon>Helotiales</taxon>
        <taxon>Dermateaceae</taxon>
        <taxon>Phlyctema</taxon>
    </lineage>
</organism>
<feature type="region of interest" description="Disordered" evidence="10">
    <location>
        <begin position="1"/>
        <end position="79"/>
    </location>
</feature>
<comment type="similarity">
    <text evidence="2">Belongs to the acetyltransferase family. ECO subfamily.</text>
</comment>
<gene>
    <name evidence="13" type="ORF">PVAG01_05554</name>
</gene>
<keyword evidence="9" id="KW-0012">Acyltransferase</keyword>
<name>A0ABR4PKD9_9HELO</name>
<evidence type="ECO:0000256" key="8">
    <source>
        <dbReference type="ARBA" id="ARBA00023306"/>
    </source>
</evidence>
<evidence type="ECO:0000256" key="7">
    <source>
        <dbReference type="ARBA" id="ARBA00023242"/>
    </source>
</evidence>
<dbReference type="PANTHER" id="PTHR45884:SF2">
    <property type="entry name" value="N-ACETYLTRANSFERASE ECO"/>
    <property type="match status" value="1"/>
</dbReference>
<evidence type="ECO:0000256" key="5">
    <source>
        <dbReference type="ARBA" id="ARBA00022771"/>
    </source>
</evidence>
<sequence>MSSSTHNDASQQTTTKRVESTSTTKRKSSEEAILQEPIRKEIRTYGKRVKPNAATPPPKRQRVKDQRNTNAKEHLEHLNIPSLVSAPPIKSVTIKSYFKKVPAPSSPRSDRVSSDFSDPIERDLTPPSSPPQLPNRLPLVPLKHAQRPRRRLKTKPFQSFIPKMSFQGDTTPGDGRSGNDTGPSNASPSGNSSVSSGSTSQMSTTSSQLVFDNSLGLASSVECAECGMLYNKTIKAEVSLHTKFHADFFNEKALKSTEATRELVWKHPNAANHKIVCIDKNSSKARKDFARNVLLGTMNDLGGLIPNERTLFSEVDNPDPGAEGKLPRYKVYVYLRSNVSIAVLLAERISEAGFFYKGETRFDEGGPWPSIVPPPEGEETQAFVYADDPERAILLVDRIWVHENNRGQHIATKLIDVARDCHFVPRFAIPRHQVAFSWPTRQGRGFAENYQYGCFGEGGSFLVDFVSPPNLVLDDKLVPTFHSKW</sequence>
<evidence type="ECO:0000256" key="2">
    <source>
        <dbReference type="ARBA" id="ARBA00005816"/>
    </source>
</evidence>
<evidence type="ECO:0000256" key="4">
    <source>
        <dbReference type="ARBA" id="ARBA00022723"/>
    </source>
</evidence>
<dbReference type="Pfam" id="PF13880">
    <property type="entry name" value="Acetyltransf_13"/>
    <property type="match status" value="1"/>
</dbReference>
<dbReference type="EMBL" id="JBFCZG010000004">
    <property type="protein sequence ID" value="KAL3423807.1"/>
    <property type="molecule type" value="Genomic_DNA"/>
</dbReference>
<dbReference type="Proteomes" id="UP001629113">
    <property type="component" value="Unassembled WGS sequence"/>
</dbReference>
<accession>A0ABR4PKD9</accession>
<feature type="compositionally biased region" description="Polar residues" evidence="10">
    <location>
        <begin position="1"/>
        <end position="12"/>
    </location>
</feature>
<feature type="domain" description="N-acetyltransferase ESCO zinc-finger" evidence="11">
    <location>
        <begin position="219"/>
        <end position="246"/>
    </location>
</feature>
<evidence type="ECO:0000256" key="1">
    <source>
        <dbReference type="ARBA" id="ARBA00004123"/>
    </source>
</evidence>
<dbReference type="InterPro" id="IPR028009">
    <property type="entry name" value="ESCO_Acetyltransf_dom"/>
</dbReference>
<evidence type="ECO:0000256" key="10">
    <source>
        <dbReference type="SAM" id="MobiDB-lite"/>
    </source>
</evidence>
<comment type="subcellular location">
    <subcellularLocation>
        <location evidence="1">Nucleus</location>
    </subcellularLocation>
</comment>
<protein>
    <submittedName>
        <fullName evidence="13">Uncharacterized protein</fullName>
    </submittedName>
</protein>
<keyword evidence="6" id="KW-0862">Zinc</keyword>
<evidence type="ECO:0000256" key="3">
    <source>
        <dbReference type="ARBA" id="ARBA00022679"/>
    </source>
</evidence>